<evidence type="ECO:0000313" key="2">
    <source>
        <dbReference type="EMBL" id="EIW79850.1"/>
    </source>
</evidence>
<dbReference type="Pfam" id="PF12937">
    <property type="entry name" value="F-box-like"/>
    <property type="match status" value="1"/>
</dbReference>
<dbReference type="InterPro" id="IPR036047">
    <property type="entry name" value="F-box-like_dom_sf"/>
</dbReference>
<dbReference type="CDD" id="cd09917">
    <property type="entry name" value="F-box_SF"/>
    <property type="match status" value="1"/>
</dbReference>
<dbReference type="AlphaFoldDB" id="A0A5M3MLK2"/>
<dbReference type="Proteomes" id="UP000053558">
    <property type="component" value="Unassembled WGS sequence"/>
</dbReference>
<dbReference type="OrthoDB" id="2640111at2759"/>
<evidence type="ECO:0000259" key="1">
    <source>
        <dbReference type="PROSITE" id="PS50181"/>
    </source>
</evidence>
<dbReference type="RefSeq" id="XP_007770184.1">
    <property type="nucleotide sequence ID" value="XM_007771994.1"/>
</dbReference>
<dbReference type="SUPFAM" id="SSF81383">
    <property type="entry name" value="F-box domain"/>
    <property type="match status" value="1"/>
</dbReference>
<proteinExistence type="predicted"/>
<dbReference type="KEGG" id="cput:CONPUDRAFT_155248"/>
<dbReference type="SMART" id="SM00256">
    <property type="entry name" value="FBOX"/>
    <property type="match status" value="1"/>
</dbReference>
<organism evidence="2 3">
    <name type="scientific">Coniophora puteana (strain RWD-64-598)</name>
    <name type="common">Brown rot fungus</name>
    <dbReference type="NCBI Taxonomy" id="741705"/>
    <lineage>
        <taxon>Eukaryota</taxon>
        <taxon>Fungi</taxon>
        <taxon>Dikarya</taxon>
        <taxon>Basidiomycota</taxon>
        <taxon>Agaricomycotina</taxon>
        <taxon>Agaricomycetes</taxon>
        <taxon>Agaricomycetidae</taxon>
        <taxon>Boletales</taxon>
        <taxon>Coniophorineae</taxon>
        <taxon>Coniophoraceae</taxon>
        <taxon>Coniophora</taxon>
    </lineage>
</organism>
<dbReference type="PROSITE" id="PS50181">
    <property type="entry name" value="FBOX"/>
    <property type="match status" value="1"/>
</dbReference>
<dbReference type="InterPro" id="IPR001810">
    <property type="entry name" value="F-box_dom"/>
</dbReference>
<accession>A0A5M3MLK2</accession>
<reference evidence="3" key="1">
    <citation type="journal article" date="2012" name="Science">
        <title>The Paleozoic origin of enzymatic lignin decomposition reconstructed from 31 fungal genomes.</title>
        <authorList>
            <person name="Floudas D."/>
            <person name="Binder M."/>
            <person name="Riley R."/>
            <person name="Barry K."/>
            <person name="Blanchette R.A."/>
            <person name="Henrissat B."/>
            <person name="Martinez A.T."/>
            <person name="Otillar R."/>
            <person name="Spatafora J.W."/>
            <person name="Yadav J.S."/>
            <person name="Aerts A."/>
            <person name="Benoit I."/>
            <person name="Boyd A."/>
            <person name="Carlson A."/>
            <person name="Copeland A."/>
            <person name="Coutinho P.M."/>
            <person name="de Vries R.P."/>
            <person name="Ferreira P."/>
            <person name="Findley K."/>
            <person name="Foster B."/>
            <person name="Gaskell J."/>
            <person name="Glotzer D."/>
            <person name="Gorecki P."/>
            <person name="Heitman J."/>
            <person name="Hesse C."/>
            <person name="Hori C."/>
            <person name="Igarashi K."/>
            <person name="Jurgens J.A."/>
            <person name="Kallen N."/>
            <person name="Kersten P."/>
            <person name="Kohler A."/>
            <person name="Kuees U."/>
            <person name="Kumar T.K.A."/>
            <person name="Kuo A."/>
            <person name="LaButti K."/>
            <person name="Larrondo L.F."/>
            <person name="Lindquist E."/>
            <person name="Ling A."/>
            <person name="Lombard V."/>
            <person name="Lucas S."/>
            <person name="Lundell T."/>
            <person name="Martin R."/>
            <person name="McLaughlin D.J."/>
            <person name="Morgenstern I."/>
            <person name="Morin E."/>
            <person name="Murat C."/>
            <person name="Nagy L.G."/>
            <person name="Nolan M."/>
            <person name="Ohm R.A."/>
            <person name="Patyshakuliyeva A."/>
            <person name="Rokas A."/>
            <person name="Ruiz-Duenas F.J."/>
            <person name="Sabat G."/>
            <person name="Salamov A."/>
            <person name="Samejima M."/>
            <person name="Schmutz J."/>
            <person name="Slot J.C."/>
            <person name="St John F."/>
            <person name="Stenlid J."/>
            <person name="Sun H."/>
            <person name="Sun S."/>
            <person name="Syed K."/>
            <person name="Tsang A."/>
            <person name="Wiebenga A."/>
            <person name="Young D."/>
            <person name="Pisabarro A."/>
            <person name="Eastwood D.C."/>
            <person name="Martin F."/>
            <person name="Cullen D."/>
            <person name="Grigoriev I.V."/>
            <person name="Hibbett D.S."/>
        </authorList>
    </citation>
    <scope>NUCLEOTIDE SEQUENCE [LARGE SCALE GENOMIC DNA]</scope>
    <source>
        <strain evidence="3">RWD-64-598 SS2</strain>
    </source>
</reference>
<keyword evidence="3" id="KW-1185">Reference proteome</keyword>
<dbReference type="EMBL" id="JH711580">
    <property type="protein sequence ID" value="EIW79850.1"/>
    <property type="molecule type" value="Genomic_DNA"/>
</dbReference>
<sequence length="531" mass="58981">MLDRLPFDVLFSVLEHLEVQDLVRASQVSHYFSAALQYRTVWKAAYTHTTLARPPGPCIGQSLHDFRSTLCTSARVERSWPPAPARQNPRVRSVPINSKNVFCGVISGRWMLVADRDRINCYDHEMKPAGGGRGPVYVPPPGCQIRFFKCFDAKAEGGEQVAYAVCEEVLDGDQDWFGGQWPGLNAATNIKVFRIRPSKSPAAFPIVFESILELRDEHALQGFSEVTLKGDHLLIRKHDGAATGQQLVDAVWVINLRMRRVFKPSLSEGDFDTRYSSLRVITSSSYLLVIRYPRMRSGHIIDNADTFEAFPLPRVDDSNPSAVQFLRPSHTGRLNTWASYHYPSIDTMDWSIEYTDARTRETTIAFPAMLSRQLRMLRFTLSSKACGTAAASAAISDGSDLGSISFAADKVDGFPTLPSDSSYRVMFNPTMLGRPRMLVFGSKHASCLVPRSARPWPTQVLEGYTLDVDGGTGVRVVEKGERASYEILPSFEKVLGFDATSGRMFAVSGVPAMGTGLVIRKEWVLNVVDIV</sequence>
<feature type="domain" description="F-box" evidence="1">
    <location>
        <begin position="1"/>
        <end position="45"/>
    </location>
</feature>
<dbReference type="GeneID" id="19203396"/>
<comment type="caution">
    <text evidence="2">The sequence shown here is derived from an EMBL/GenBank/DDBJ whole genome shotgun (WGS) entry which is preliminary data.</text>
</comment>
<protein>
    <recommendedName>
        <fullName evidence="1">F-box domain-containing protein</fullName>
    </recommendedName>
</protein>
<evidence type="ECO:0000313" key="3">
    <source>
        <dbReference type="Proteomes" id="UP000053558"/>
    </source>
</evidence>
<gene>
    <name evidence="2" type="ORF">CONPUDRAFT_155248</name>
</gene>
<dbReference type="Gene3D" id="1.20.1280.50">
    <property type="match status" value="1"/>
</dbReference>
<name>A0A5M3MLK2_CONPW</name>